<evidence type="ECO:0000313" key="2">
    <source>
        <dbReference type="Proteomes" id="UP000006694"/>
    </source>
</evidence>
<evidence type="ECO:0000313" key="1">
    <source>
        <dbReference type="EMBL" id="ABQ03209.1"/>
    </source>
</evidence>
<sequence length="72" mass="8090">MYQIILCEKATGIILELDGKTRYSYDGINDFPPTFFASLEEAEDKADALLKENNTIEIQICNTDGSRVKIMA</sequence>
<dbReference type="OrthoDB" id="1366355at2"/>
<reference evidence="1 2" key="1">
    <citation type="journal article" date="2009" name="Appl. Environ. Microbiol.">
        <title>Novel features of the polysaccharide-digesting gliding bacterium Flavobacterium johnsoniae as revealed by genome sequence analysis.</title>
        <authorList>
            <person name="McBride M.J."/>
            <person name="Xie G."/>
            <person name="Martens E.C."/>
            <person name="Lapidus A."/>
            <person name="Henrissat B."/>
            <person name="Rhodes R.G."/>
            <person name="Goltsman E."/>
            <person name="Wang W."/>
            <person name="Xu J."/>
            <person name="Hunnicutt D.W."/>
            <person name="Staroscik A.M."/>
            <person name="Hoover T.R."/>
            <person name="Cheng Y.Q."/>
            <person name="Stein J.L."/>
        </authorList>
    </citation>
    <scope>NUCLEOTIDE SEQUENCE [LARGE SCALE GENOMIC DNA]</scope>
    <source>
        <strain evidence="2">ATCC 17061 / DSM 2064 / JCM 8514 / BCRC 14874 / CCUG 350202 / NBRC 14942 / NCIMB 11054 / UW101</strain>
    </source>
</reference>
<dbReference type="AlphaFoldDB" id="A5FNK8"/>
<protein>
    <submittedName>
        <fullName evidence="1">Uncharacterized protein</fullName>
    </submittedName>
</protein>
<organism evidence="1 2">
    <name type="scientific">Flavobacterium johnsoniae (strain ATCC 17061 / DSM 2064 / JCM 8514 / BCRC 14874 / CCUG 350202 / NBRC 14942 / NCIMB 11054 / UW101)</name>
    <name type="common">Cytophaga johnsonae</name>
    <dbReference type="NCBI Taxonomy" id="376686"/>
    <lineage>
        <taxon>Bacteria</taxon>
        <taxon>Pseudomonadati</taxon>
        <taxon>Bacteroidota</taxon>
        <taxon>Flavobacteriia</taxon>
        <taxon>Flavobacteriales</taxon>
        <taxon>Flavobacteriaceae</taxon>
        <taxon>Flavobacterium</taxon>
    </lineage>
</organism>
<dbReference type="GeneID" id="31763034"/>
<dbReference type="EMBL" id="CP000685">
    <property type="protein sequence ID" value="ABQ03209.1"/>
    <property type="molecule type" value="Genomic_DNA"/>
</dbReference>
<accession>A5FNK8</accession>
<keyword evidence="2" id="KW-1185">Reference proteome</keyword>
<dbReference type="Proteomes" id="UP000006694">
    <property type="component" value="Chromosome"/>
</dbReference>
<name>A5FNK8_FLAJ1</name>
<dbReference type="STRING" id="376686.Fjoh_0172"/>
<dbReference type="RefSeq" id="WP_012022281.1">
    <property type="nucleotide sequence ID" value="NC_009441.1"/>
</dbReference>
<proteinExistence type="predicted"/>
<dbReference type="HOGENOM" id="CLU_2716515_0_0_10"/>
<dbReference type="KEGG" id="fjo:Fjoh_0172"/>
<gene>
    <name evidence="1" type="ordered locus">Fjoh_0172</name>
</gene>